<dbReference type="RefSeq" id="WP_072303859.1">
    <property type="nucleotide sequence ID" value="NZ_FPIY01000003.1"/>
</dbReference>
<dbReference type="Pfam" id="PF13205">
    <property type="entry name" value="Big_5"/>
    <property type="match status" value="1"/>
</dbReference>
<name>A0A1K1Q137_9FLAO</name>
<dbReference type="EMBL" id="FPIY01000003">
    <property type="protein sequence ID" value="SFW53437.1"/>
    <property type="molecule type" value="Genomic_DNA"/>
</dbReference>
<evidence type="ECO:0000313" key="3">
    <source>
        <dbReference type="EMBL" id="SFW53437.1"/>
    </source>
</evidence>
<proteinExistence type="predicted"/>
<dbReference type="InterPro" id="IPR032812">
    <property type="entry name" value="SbsA_Ig"/>
</dbReference>
<feature type="domain" description="SbsA Ig-like" evidence="2">
    <location>
        <begin position="33"/>
        <end position="135"/>
    </location>
</feature>
<evidence type="ECO:0000256" key="1">
    <source>
        <dbReference type="ARBA" id="ARBA00022729"/>
    </source>
</evidence>
<evidence type="ECO:0000313" key="4">
    <source>
        <dbReference type="Proteomes" id="UP000183257"/>
    </source>
</evidence>
<dbReference type="STRING" id="76595.SAMN05660313_02210"/>
<protein>
    <submittedName>
        <fullName evidence="3">Ig-like domain-containing protein</fullName>
    </submittedName>
</protein>
<dbReference type="OrthoDB" id="9809989at2"/>
<accession>A0A1K1Q137</accession>
<organism evidence="3 4">
    <name type="scientific">Cellulophaga fucicola</name>
    <dbReference type="NCBI Taxonomy" id="76595"/>
    <lineage>
        <taxon>Bacteria</taxon>
        <taxon>Pseudomonadati</taxon>
        <taxon>Bacteroidota</taxon>
        <taxon>Flavobacteriia</taxon>
        <taxon>Flavobacteriales</taxon>
        <taxon>Flavobacteriaceae</taxon>
        <taxon>Cellulophaga</taxon>
    </lineage>
</organism>
<keyword evidence="1" id="KW-0732">Signal</keyword>
<dbReference type="AlphaFoldDB" id="A0A1K1Q137"/>
<gene>
    <name evidence="3" type="ORF">SAMN05660313_02210</name>
</gene>
<keyword evidence="4" id="KW-1185">Reference proteome</keyword>
<evidence type="ECO:0000259" key="2">
    <source>
        <dbReference type="Pfam" id="PF13205"/>
    </source>
</evidence>
<reference evidence="4" key="1">
    <citation type="submission" date="2016-11" db="EMBL/GenBank/DDBJ databases">
        <authorList>
            <person name="Varghese N."/>
            <person name="Submissions S."/>
        </authorList>
    </citation>
    <scope>NUCLEOTIDE SEQUENCE [LARGE SCALE GENOMIC DNA]</scope>
    <source>
        <strain evidence="4">DSM 24786</strain>
    </source>
</reference>
<dbReference type="Proteomes" id="UP000183257">
    <property type="component" value="Unassembled WGS sequence"/>
</dbReference>
<sequence>MARRILSLLFLFLMVFAIVQCARRGTPSGGPKDITPAEVINSVPANRSTNFKSKTIRLEFNEYIKLKDIQKQLIVSPPLKYEPEITPQGSASKFIEITIKDTLKENTTYTFNFGQSIEDNNEGNPSSFLSYVFSTGDYIDSLSLTGVVSDAFKKKVDNFISVMLYKVDSTFTDSIIYKEPPYYITNTLDSTNIFSLKNLKAGEYALFALKDEGNNNKFDQGLDKIAYLDHTITVPTDSIYELSLFKEVPNFTVSVPSYAAKNKIIFGYQGNGDTLKIERLSYLPDSVKTKVTKEIDKDTLNYWISPFEADSLNFRVINDFEKTIDTFTVKTRKLPADSLKFNVVSNKRISEENPFWIAANIPIQKIDTSKIKIVDKDTIAVNAPVKLDSIKNRLDFDMVVPLDNEYSITMLPSAITDFFGAVNDTITYRVSYVDPTENSLLTVALSGAVVYPVIVQLVDESGKLIREQFAIEPKSFVYKNVKPGKYQVKVIQDTNGNQKWDTGNYLEKKFPEKISYSPIVELRANWEETLTFQITK</sequence>